<dbReference type="GO" id="GO:0020037">
    <property type="term" value="F:heme binding"/>
    <property type="evidence" value="ECO:0007669"/>
    <property type="project" value="InterPro"/>
</dbReference>
<keyword evidence="3 4" id="KW-0408">Iron</keyword>
<dbReference type="InterPro" id="IPR001128">
    <property type="entry name" value="Cyt_P450"/>
</dbReference>
<dbReference type="Proteomes" id="UP000813463">
    <property type="component" value="Chromosome 1"/>
</dbReference>
<proteinExistence type="inferred from homology"/>
<comment type="similarity">
    <text evidence="1 5">Belongs to the cytochrome P450 family.</text>
</comment>
<protein>
    <submittedName>
        <fullName evidence="8">Cytochrome P450 736A117-like</fullName>
    </submittedName>
</protein>
<evidence type="ECO:0000256" key="4">
    <source>
        <dbReference type="PIRSR" id="PIRSR602401-1"/>
    </source>
</evidence>
<dbReference type="AlphaFoldDB" id="A0A9R0J966"/>
<evidence type="ECO:0000256" key="6">
    <source>
        <dbReference type="SAM" id="Phobius"/>
    </source>
</evidence>
<dbReference type="InterPro" id="IPR036396">
    <property type="entry name" value="Cyt_P450_sf"/>
</dbReference>
<evidence type="ECO:0000256" key="3">
    <source>
        <dbReference type="ARBA" id="ARBA00023004"/>
    </source>
</evidence>
<dbReference type="SUPFAM" id="SSF48264">
    <property type="entry name" value="Cytochrome P450"/>
    <property type="match status" value="1"/>
</dbReference>
<evidence type="ECO:0000256" key="5">
    <source>
        <dbReference type="RuleBase" id="RU000461"/>
    </source>
</evidence>
<dbReference type="KEGG" id="soe:110802383"/>
<dbReference type="GO" id="GO:0005506">
    <property type="term" value="F:iron ion binding"/>
    <property type="evidence" value="ECO:0007669"/>
    <property type="project" value="InterPro"/>
</dbReference>
<dbReference type="PROSITE" id="PS00086">
    <property type="entry name" value="CYTOCHROME_P450"/>
    <property type="match status" value="1"/>
</dbReference>
<evidence type="ECO:0000313" key="8">
    <source>
        <dbReference type="RefSeq" id="XP_021863526.1"/>
    </source>
</evidence>
<accession>A0A9R0J966</accession>
<reference evidence="8" key="2">
    <citation type="submission" date="2025-08" db="UniProtKB">
        <authorList>
            <consortium name="RefSeq"/>
        </authorList>
    </citation>
    <scope>IDENTIFICATION</scope>
    <source>
        <tissue evidence="8">Leaf</tissue>
    </source>
</reference>
<name>A0A9R0J966_SPIOL</name>
<gene>
    <name evidence="8" type="primary">LOC110802383</name>
</gene>
<feature type="transmembrane region" description="Helical" evidence="6">
    <location>
        <begin position="21"/>
        <end position="40"/>
    </location>
</feature>
<keyword evidence="6" id="KW-1133">Transmembrane helix</keyword>
<keyword evidence="6" id="KW-0472">Membrane</keyword>
<feature type="binding site" description="axial binding residue" evidence="4">
    <location>
        <position position="466"/>
    </location>
    <ligand>
        <name>heme</name>
        <dbReference type="ChEBI" id="CHEBI:30413"/>
    </ligand>
    <ligandPart>
        <name>Fe</name>
        <dbReference type="ChEBI" id="CHEBI:18248"/>
    </ligandPart>
</feature>
<dbReference type="PANTHER" id="PTHR47955:SF15">
    <property type="entry name" value="CYTOCHROME P450 71A2-LIKE"/>
    <property type="match status" value="1"/>
</dbReference>
<dbReference type="PRINTS" id="PR00385">
    <property type="entry name" value="P450"/>
</dbReference>
<keyword evidence="5" id="KW-0503">Monooxygenase</keyword>
<dbReference type="PANTHER" id="PTHR47955">
    <property type="entry name" value="CYTOCHROME P450 FAMILY 71 PROTEIN"/>
    <property type="match status" value="1"/>
</dbReference>
<dbReference type="Pfam" id="PF00067">
    <property type="entry name" value="p450"/>
    <property type="match status" value="1"/>
</dbReference>
<dbReference type="RefSeq" id="XP_021863526.1">
    <property type="nucleotide sequence ID" value="XM_022007834.2"/>
</dbReference>
<dbReference type="InterPro" id="IPR017972">
    <property type="entry name" value="Cyt_P450_CS"/>
</dbReference>
<dbReference type="GO" id="GO:0004497">
    <property type="term" value="F:monooxygenase activity"/>
    <property type="evidence" value="ECO:0007669"/>
    <property type="project" value="UniProtKB-KW"/>
</dbReference>
<dbReference type="Gene3D" id="1.10.630.10">
    <property type="entry name" value="Cytochrome P450"/>
    <property type="match status" value="1"/>
</dbReference>
<dbReference type="InterPro" id="IPR002401">
    <property type="entry name" value="Cyt_P450_E_grp-I"/>
</dbReference>
<keyword evidence="2 4" id="KW-0479">Metal-binding</keyword>
<sequence length="525" mass="60041">MFSVLKMLEKTFNELFYMHPISFSFPSFILFVFFLYKWLFTDSSKIQNLPPSPPKLPILGHLPKLGELPHRTLKSWSERYGELMLIYLGGKPTLVVSSAKVAKEIMKTHDAVISNRGKFSINDKLFYNSRDVAASCYGEYWRQMKSIFVLQLLSSKRVRSFRGIREEETASLMEKIRQSNASVVNLSAMFMVLTNDVVCRVAFGRKYSTENHQHGEGGVDFKVVLKEFVELLGTFNVGDFVPWLGWVNRFNGLNAKVERVSKSFDLLLEEILTEHSDRLNRTGYDNDDENGGKDFVDVLLQLQKENSIGFPLERESIKALVMDAFAAGTDTTYTVLEWAMTELLIKPRIMEEVQKEVRGIGGEKDHITEDDLEKMKYLKAVTKETLRMYPPIPLLVPRESTEDVKINGYDVAARTLIFVNAWAVQRDPAIWEEPEEFRPERFMNSTIELKRQDFELIPFGGGRRMCPGMSFAMANNELVLANLVHKFDWALPVGVNAETLDMSECTGLTIHRKTPLLAVATPHVY</sequence>
<dbReference type="PRINTS" id="PR00463">
    <property type="entry name" value="EP450I"/>
</dbReference>
<dbReference type="OrthoDB" id="1470350at2759"/>
<dbReference type="CDD" id="cd11072">
    <property type="entry name" value="CYP71-like"/>
    <property type="match status" value="1"/>
</dbReference>
<keyword evidence="5" id="KW-0560">Oxidoreductase</keyword>
<reference evidence="7" key="1">
    <citation type="journal article" date="2021" name="Nat. Commun.">
        <title>Genomic analyses provide insights into spinach domestication and the genetic basis of agronomic traits.</title>
        <authorList>
            <person name="Cai X."/>
            <person name="Sun X."/>
            <person name="Xu C."/>
            <person name="Sun H."/>
            <person name="Wang X."/>
            <person name="Ge C."/>
            <person name="Zhang Z."/>
            <person name="Wang Q."/>
            <person name="Fei Z."/>
            <person name="Jiao C."/>
            <person name="Wang Q."/>
        </authorList>
    </citation>
    <scope>NUCLEOTIDE SEQUENCE [LARGE SCALE GENOMIC DNA]</scope>
    <source>
        <strain evidence="7">cv. Varoflay</strain>
    </source>
</reference>
<organism evidence="7 8">
    <name type="scientific">Spinacia oleracea</name>
    <name type="common">Spinach</name>
    <dbReference type="NCBI Taxonomy" id="3562"/>
    <lineage>
        <taxon>Eukaryota</taxon>
        <taxon>Viridiplantae</taxon>
        <taxon>Streptophyta</taxon>
        <taxon>Embryophyta</taxon>
        <taxon>Tracheophyta</taxon>
        <taxon>Spermatophyta</taxon>
        <taxon>Magnoliopsida</taxon>
        <taxon>eudicotyledons</taxon>
        <taxon>Gunneridae</taxon>
        <taxon>Pentapetalae</taxon>
        <taxon>Caryophyllales</taxon>
        <taxon>Chenopodiaceae</taxon>
        <taxon>Chenopodioideae</taxon>
        <taxon>Anserineae</taxon>
        <taxon>Spinacia</taxon>
    </lineage>
</organism>
<comment type="cofactor">
    <cofactor evidence="4">
        <name>heme</name>
        <dbReference type="ChEBI" id="CHEBI:30413"/>
    </cofactor>
</comment>
<keyword evidence="6" id="KW-0812">Transmembrane</keyword>
<evidence type="ECO:0000313" key="7">
    <source>
        <dbReference type="Proteomes" id="UP000813463"/>
    </source>
</evidence>
<dbReference type="GeneID" id="110802383"/>
<keyword evidence="4 5" id="KW-0349">Heme</keyword>
<evidence type="ECO:0000256" key="2">
    <source>
        <dbReference type="ARBA" id="ARBA00022723"/>
    </source>
</evidence>
<dbReference type="FunFam" id="1.10.630.10:FF:000011">
    <property type="entry name" value="Cytochrome P450 83B1"/>
    <property type="match status" value="1"/>
</dbReference>
<keyword evidence="7" id="KW-1185">Reference proteome</keyword>
<evidence type="ECO:0000256" key="1">
    <source>
        <dbReference type="ARBA" id="ARBA00010617"/>
    </source>
</evidence>
<dbReference type="GO" id="GO:0016705">
    <property type="term" value="F:oxidoreductase activity, acting on paired donors, with incorporation or reduction of molecular oxygen"/>
    <property type="evidence" value="ECO:0007669"/>
    <property type="project" value="InterPro"/>
</dbReference>